<accession>A0A853END3</accession>
<gene>
    <name evidence="1" type="ORF">HZZ05_09030</name>
</gene>
<organism evidence="1 2">
    <name type="scientific">Actinomyces bowdenii</name>
    <dbReference type="NCBI Taxonomy" id="131109"/>
    <lineage>
        <taxon>Bacteria</taxon>
        <taxon>Bacillati</taxon>
        <taxon>Actinomycetota</taxon>
        <taxon>Actinomycetes</taxon>
        <taxon>Actinomycetales</taxon>
        <taxon>Actinomycetaceae</taxon>
        <taxon>Actinomyces</taxon>
    </lineage>
</organism>
<evidence type="ECO:0000313" key="2">
    <source>
        <dbReference type="Proteomes" id="UP000572528"/>
    </source>
</evidence>
<evidence type="ECO:0008006" key="3">
    <source>
        <dbReference type="Google" id="ProtNLM"/>
    </source>
</evidence>
<dbReference type="RefSeq" id="WP_179900922.1">
    <property type="nucleotide sequence ID" value="NZ_JACBXV010000127.1"/>
</dbReference>
<proteinExistence type="predicted"/>
<reference evidence="1 2" key="1">
    <citation type="submission" date="2020-07" db="EMBL/GenBank/DDBJ databases">
        <title>MOT database genomes.</title>
        <authorList>
            <person name="Joseph S."/>
            <person name="Aduse-Opoku J."/>
            <person name="Hashim A."/>
            <person name="Wade W."/>
            <person name="Curtis M."/>
        </authorList>
    </citation>
    <scope>NUCLEOTIDE SEQUENCE [LARGE SCALE GENOMIC DNA]</scope>
    <source>
        <strain evidence="1 2">WMus004</strain>
    </source>
</reference>
<protein>
    <recommendedName>
        <fullName evidence="3">DUF3558 domain-containing protein</fullName>
    </recommendedName>
</protein>
<sequence length="196" mass="20991">MLAAVLIACVVLSGCVDSTVNSGTHDSVLGDVSVCELISAGEVEDVVGQQIDSILFWVRSPGDRHELNCHVSFVPSDGIFWEVSFVYDYDHYGDIDVGERSKLSSIAEHRSAAPVSVEGVEGRGVTVDNKGRPALVWSYPDGYGVSVVGGRPDPDAPIKQEELDVLIALFERIGQKIPQVASGPDHPVTSYPAREA</sequence>
<dbReference type="Proteomes" id="UP000572528">
    <property type="component" value="Unassembled WGS sequence"/>
</dbReference>
<name>A0A853END3_9ACTO</name>
<dbReference type="AlphaFoldDB" id="A0A853END3"/>
<comment type="caution">
    <text evidence="1">The sequence shown here is derived from an EMBL/GenBank/DDBJ whole genome shotgun (WGS) entry which is preliminary data.</text>
</comment>
<evidence type="ECO:0000313" key="1">
    <source>
        <dbReference type="EMBL" id="NYS69651.1"/>
    </source>
</evidence>
<dbReference type="EMBL" id="JACBXV010000127">
    <property type="protein sequence ID" value="NYS69651.1"/>
    <property type="molecule type" value="Genomic_DNA"/>
</dbReference>